<reference evidence="11" key="1">
    <citation type="journal article" date="2020" name="mSystems">
        <title>Genome- and Community-Level Interaction Insights into Carbon Utilization and Element Cycling Functions of Hydrothermarchaeota in Hydrothermal Sediment.</title>
        <authorList>
            <person name="Zhou Z."/>
            <person name="Liu Y."/>
            <person name="Xu W."/>
            <person name="Pan J."/>
            <person name="Luo Z.H."/>
            <person name="Li M."/>
        </authorList>
    </citation>
    <scope>NUCLEOTIDE SEQUENCE [LARGE SCALE GENOMIC DNA]</scope>
    <source>
        <strain evidence="11">SpSt-300</strain>
    </source>
</reference>
<evidence type="ECO:0000313" key="11">
    <source>
        <dbReference type="EMBL" id="HEL65885.1"/>
    </source>
</evidence>
<dbReference type="UniPathway" id="UPA00391"/>
<dbReference type="InterPro" id="IPR038418">
    <property type="entry name" value="6-PTP_synth/QueD_sf"/>
</dbReference>
<dbReference type="EC" id="4.-.-.-" evidence="8"/>
<comment type="cofactor">
    <cofactor evidence="8 10">
        <name>Zn(2+)</name>
        <dbReference type="ChEBI" id="CHEBI:29105"/>
    </cofactor>
    <text evidence="8 10">Binds 1 zinc ion per subunit.</text>
</comment>
<comment type="caution">
    <text evidence="11">The sequence shown here is derived from an EMBL/GenBank/DDBJ whole genome shotgun (WGS) entry which is preliminary data.</text>
</comment>
<dbReference type="Pfam" id="PF01242">
    <property type="entry name" value="PTPS"/>
    <property type="match status" value="1"/>
</dbReference>
<dbReference type="GO" id="GO:0070497">
    <property type="term" value="F:6-carboxytetrahydropterin synthase activity"/>
    <property type="evidence" value="ECO:0007669"/>
    <property type="project" value="UniProtKB-EC"/>
</dbReference>
<evidence type="ECO:0000256" key="3">
    <source>
        <dbReference type="ARBA" id="ARBA00018141"/>
    </source>
</evidence>
<sequence length="124" mass="13414">MYELTVETSFAAAHCLEGHPSPCGRLHGHNWTVAVTVAGEELNAAGMVLDFAVLKQVVREVVGDLDHRYLNELPVFSGGTAPTAENIARHVFSAVAAKLTAHPDVRVKEVKVAESPVSWVVYRP</sequence>
<dbReference type="InterPro" id="IPR007115">
    <property type="entry name" value="6-PTP_synth/QueD"/>
</dbReference>
<dbReference type="EMBL" id="DSMU01000274">
    <property type="protein sequence ID" value="HEL65885.1"/>
    <property type="molecule type" value="Genomic_DNA"/>
</dbReference>
<evidence type="ECO:0000256" key="1">
    <source>
        <dbReference type="ARBA" id="ARBA00005061"/>
    </source>
</evidence>
<organism evidence="11">
    <name type="scientific">Ammonifex degensii</name>
    <dbReference type="NCBI Taxonomy" id="42838"/>
    <lineage>
        <taxon>Bacteria</taxon>
        <taxon>Bacillati</taxon>
        <taxon>Bacillota</taxon>
        <taxon>Clostridia</taxon>
        <taxon>Thermoanaerobacterales</taxon>
        <taxon>Thermoanaerobacteraceae</taxon>
        <taxon>Ammonifex</taxon>
    </lineage>
</organism>
<gene>
    <name evidence="11" type="primary">queD</name>
    <name evidence="11" type="ORF">ENQ34_04315</name>
</gene>
<evidence type="ECO:0000256" key="6">
    <source>
        <dbReference type="ARBA" id="ARBA00023239"/>
    </source>
</evidence>
<name>A0A7C2E3U2_9THEO</name>
<dbReference type="PANTHER" id="PTHR12589:SF7">
    <property type="entry name" value="6-PYRUVOYL TETRAHYDROBIOPTERIN SYNTHASE"/>
    <property type="match status" value="1"/>
</dbReference>
<dbReference type="NCBIfam" id="TIGR03367">
    <property type="entry name" value="queuosine_QueD"/>
    <property type="match status" value="1"/>
</dbReference>
<dbReference type="PIRSF" id="PIRSF006113">
    <property type="entry name" value="PTP_synth"/>
    <property type="match status" value="1"/>
</dbReference>
<feature type="active site" description="Charge relay system" evidence="9">
    <location>
        <position position="67"/>
    </location>
</feature>
<keyword evidence="6 8" id="KW-0456">Lyase</keyword>
<accession>A0A7C2E3U2</accession>
<dbReference type="GO" id="GO:0008616">
    <property type="term" value="P:tRNA queuosine(34) biosynthetic process"/>
    <property type="evidence" value="ECO:0007669"/>
    <property type="project" value="UniProtKB-KW"/>
</dbReference>
<feature type="binding site" evidence="10">
    <location>
        <position position="14"/>
    </location>
    <ligand>
        <name>Zn(2+)</name>
        <dbReference type="ChEBI" id="CHEBI:29105"/>
    </ligand>
</feature>
<evidence type="ECO:0000256" key="5">
    <source>
        <dbReference type="ARBA" id="ARBA00022833"/>
    </source>
</evidence>
<keyword evidence="4 8" id="KW-0479">Metal-binding</keyword>
<proteinExistence type="inferred from homology"/>
<evidence type="ECO:0000256" key="4">
    <source>
        <dbReference type="ARBA" id="ARBA00022723"/>
    </source>
</evidence>
<keyword evidence="8" id="KW-0671">Queuosine biosynthesis</keyword>
<dbReference type="PANTHER" id="PTHR12589">
    <property type="entry name" value="PYRUVOYL TETRAHYDROBIOPTERIN SYNTHASE"/>
    <property type="match status" value="1"/>
</dbReference>
<protein>
    <recommendedName>
        <fullName evidence="3 8">6-carboxy-5,6,7,8-tetrahydropterin synthase</fullName>
        <ecNumber evidence="8">4.-.-.-</ecNumber>
    </recommendedName>
</protein>
<evidence type="ECO:0000256" key="2">
    <source>
        <dbReference type="ARBA" id="ARBA00008900"/>
    </source>
</evidence>
<comment type="similarity">
    <text evidence="2 8">Belongs to the PTPS family. QueD subfamily.</text>
</comment>
<dbReference type="Gene3D" id="3.30.479.10">
    <property type="entry name" value="6-pyruvoyl tetrahydropterin synthase/QueD"/>
    <property type="match status" value="1"/>
</dbReference>
<keyword evidence="5 8" id="KW-0862">Zinc</keyword>
<feature type="active site" description="Charge relay system" evidence="9">
    <location>
        <position position="114"/>
    </location>
</feature>
<evidence type="ECO:0000256" key="7">
    <source>
        <dbReference type="ARBA" id="ARBA00048807"/>
    </source>
</evidence>
<evidence type="ECO:0000256" key="10">
    <source>
        <dbReference type="PIRSR" id="PIRSR006113-2"/>
    </source>
</evidence>
<dbReference type="GO" id="GO:0046872">
    <property type="term" value="F:metal ion binding"/>
    <property type="evidence" value="ECO:0007669"/>
    <property type="project" value="UniProtKB-KW"/>
</dbReference>
<comment type="pathway">
    <text evidence="1 8">Purine metabolism; 7-cyano-7-deazaguanine biosynthesis.</text>
</comment>
<comment type="catalytic activity">
    <reaction evidence="7 8">
        <text>7,8-dihydroneopterin 3'-triphosphate + H2O = 6-carboxy-5,6,7,8-tetrahydropterin + triphosphate + acetaldehyde + 2 H(+)</text>
        <dbReference type="Rhea" id="RHEA:27966"/>
        <dbReference type="ChEBI" id="CHEBI:15343"/>
        <dbReference type="ChEBI" id="CHEBI:15377"/>
        <dbReference type="ChEBI" id="CHEBI:15378"/>
        <dbReference type="ChEBI" id="CHEBI:18036"/>
        <dbReference type="ChEBI" id="CHEBI:58462"/>
        <dbReference type="ChEBI" id="CHEBI:61032"/>
        <dbReference type="EC" id="4.1.2.50"/>
    </reaction>
</comment>
<feature type="binding site" evidence="10">
    <location>
        <position position="29"/>
    </location>
    <ligand>
        <name>Zn(2+)</name>
        <dbReference type="ChEBI" id="CHEBI:29105"/>
    </ligand>
</feature>
<feature type="binding site" evidence="10">
    <location>
        <position position="27"/>
    </location>
    <ligand>
        <name>Zn(2+)</name>
        <dbReference type="ChEBI" id="CHEBI:29105"/>
    </ligand>
</feature>
<dbReference type="SUPFAM" id="SSF55620">
    <property type="entry name" value="Tetrahydrobiopterin biosynthesis enzymes-like"/>
    <property type="match status" value="1"/>
</dbReference>
<dbReference type="AlphaFoldDB" id="A0A7C2E3U2"/>
<evidence type="ECO:0000256" key="9">
    <source>
        <dbReference type="PIRSR" id="PIRSR006113-1"/>
    </source>
</evidence>
<evidence type="ECO:0000256" key="8">
    <source>
        <dbReference type="PIRNR" id="PIRNR006113"/>
    </source>
</evidence>
<feature type="active site" description="Proton acceptor" evidence="9">
    <location>
        <position position="23"/>
    </location>
</feature>